<gene>
    <name evidence="3" type="ORF">HOLleu_33737</name>
</gene>
<sequence length="174" mass="20637">MEISKKAEEYSNDQGVEQIWAFKAFHHAETYMNLISSLDSRLLKLTKNDDDIYKKFQEDFPDMSVDIVKEDQLKSPAAKEKWRPFCNHFKENVDDFNYGTLLRLDCNKDYSEENSILVTRIQFFAIEIARNRQGFNLCMWKTKRKTKNEEEGETRKEEQKTDEEKPIDGDCDGR</sequence>
<evidence type="ECO:0000313" key="4">
    <source>
        <dbReference type="Proteomes" id="UP001152320"/>
    </source>
</evidence>
<dbReference type="AlphaFoldDB" id="A0A9Q1BI63"/>
<protein>
    <submittedName>
        <fullName evidence="3">Protein PBDC1</fullName>
    </submittedName>
</protein>
<name>A0A9Q1BI63_HOLLE</name>
<evidence type="ECO:0000313" key="3">
    <source>
        <dbReference type="EMBL" id="KAJ8026012.1"/>
    </source>
</evidence>
<dbReference type="InterPro" id="IPR008476">
    <property type="entry name" value="PBDC1_metazoa/fungi"/>
</dbReference>
<reference evidence="3" key="1">
    <citation type="submission" date="2021-10" db="EMBL/GenBank/DDBJ databases">
        <title>Tropical sea cucumber genome reveals ecological adaptation and Cuvierian tubules defense mechanism.</title>
        <authorList>
            <person name="Chen T."/>
        </authorList>
    </citation>
    <scope>NUCLEOTIDE SEQUENCE</scope>
    <source>
        <strain evidence="3">Nanhai2018</strain>
        <tissue evidence="3">Muscle</tissue>
    </source>
</reference>
<comment type="caution">
    <text evidence="3">The sequence shown here is derived from an EMBL/GenBank/DDBJ whole genome shotgun (WGS) entry which is preliminary data.</text>
</comment>
<organism evidence="3 4">
    <name type="scientific">Holothuria leucospilota</name>
    <name type="common">Black long sea cucumber</name>
    <name type="synonym">Mertensiothuria leucospilota</name>
    <dbReference type="NCBI Taxonomy" id="206669"/>
    <lineage>
        <taxon>Eukaryota</taxon>
        <taxon>Metazoa</taxon>
        <taxon>Echinodermata</taxon>
        <taxon>Eleutherozoa</taxon>
        <taxon>Echinozoa</taxon>
        <taxon>Holothuroidea</taxon>
        <taxon>Aspidochirotacea</taxon>
        <taxon>Aspidochirotida</taxon>
        <taxon>Holothuriidae</taxon>
        <taxon>Holothuria</taxon>
    </lineage>
</organism>
<dbReference type="InterPro" id="IPR023139">
    <property type="entry name" value="PBDC1-like_dom_sf"/>
</dbReference>
<dbReference type="GO" id="GO:0005737">
    <property type="term" value="C:cytoplasm"/>
    <property type="evidence" value="ECO:0007669"/>
    <property type="project" value="TreeGrafter"/>
</dbReference>
<feature type="compositionally biased region" description="Basic and acidic residues" evidence="1">
    <location>
        <begin position="147"/>
        <end position="174"/>
    </location>
</feature>
<dbReference type="Gene3D" id="1.10.3560.10">
    <property type="entry name" value="yst0336 like domain"/>
    <property type="match status" value="1"/>
</dbReference>
<feature type="domain" description="Polysaccharide biosynthesis" evidence="2">
    <location>
        <begin position="16"/>
        <end position="136"/>
    </location>
</feature>
<feature type="region of interest" description="Disordered" evidence="1">
    <location>
        <begin position="144"/>
        <end position="174"/>
    </location>
</feature>
<evidence type="ECO:0000259" key="2">
    <source>
        <dbReference type="Pfam" id="PF04669"/>
    </source>
</evidence>
<dbReference type="Proteomes" id="UP001152320">
    <property type="component" value="Chromosome 17"/>
</dbReference>
<dbReference type="OrthoDB" id="10248897at2759"/>
<dbReference type="EMBL" id="JAIZAY010000017">
    <property type="protein sequence ID" value="KAJ8026012.1"/>
    <property type="molecule type" value="Genomic_DNA"/>
</dbReference>
<dbReference type="Pfam" id="PF04669">
    <property type="entry name" value="PBDC1"/>
    <property type="match status" value="1"/>
</dbReference>
<dbReference type="PANTHER" id="PTHR13410:SF9">
    <property type="entry name" value="PROTEIN PBDC1"/>
    <property type="match status" value="1"/>
</dbReference>
<evidence type="ECO:0000256" key="1">
    <source>
        <dbReference type="SAM" id="MobiDB-lite"/>
    </source>
</evidence>
<accession>A0A9Q1BI63</accession>
<proteinExistence type="predicted"/>
<dbReference type="PANTHER" id="PTHR13410">
    <property type="entry name" value="PROTEIN PBDC1"/>
    <property type="match status" value="1"/>
</dbReference>
<dbReference type="InterPro" id="IPR021148">
    <property type="entry name" value="Polysacc_synth_dom"/>
</dbReference>
<keyword evidence="4" id="KW-1185">Reference proteome</keyword>